<name>A0ACC0ICG9_9ERIC</name>
<sequence length="113" mass="13148">MENPLQVQLINGISNKKLGKEEELDVKVERLKEQLKQVNVEKSEMTSKYEKLSVGRWHCEMPVVRALKFFQEGQDSFCDQWEAVTKKNPLIVFIHVGPLIYFYRSSNSRLCSG</sequence>
<protein>
    <submittedName>
        <fullName evidence="1">Uncharacterized protein</fullName>
    </submittedName>
</protein>
<reference evidence="1 2" key="1">
    <citation type="journal article" date="2022" name="Plant J.">
        <title>Chromosome-level genome of Camellia lanceoleosa provides a valuable resource for understanding genome evolution and self-incompatibility.</title>
        <authorList>
            <person name="Gong W."/>
            <person name="Xiao S."/>
            <person name="Wang L."/>
            <person name="Liao Z."/>
            <person name="Chang Y."/>
            <person name="Mo W."/>
            <person name="Hu G."/>
            <person name="Li W."/>
            <person name="Zhao G."/>
            <person name="Zhu H."/>
            <person name="Hu X."/>
            <person name="Ji K."/>
            <person name="Xiang X."/>
            <person name="Song Q."/>
            <person name="Yuan D."/>
            <person name="Jin S."/>
            <person name="Zhang L."/>
        </authorList>
    </citation>
    <scope>NUCLEOTIDE SEQUENCE [LARGE SCALE GENOMIC DNA]</scope>
    <source>
        <strain evidence="1">SQ_2022a</strain>
    </source>
</reference>
<gene>
    <name evidence="1" type="ORF">LOK49_LG03G02894</name>
</gene>
<keyword evidence="2" id="KW-1185">Reference proteome</keyword>
<proteinExistence type="predicted"/>
<dbReference type="EMBL" id="CM045763">
    <property type="protein sequence ID" value="KAI8023612.1"/>
    <property type="molecule type" value="Genomic_DNA"/>
</dbReference>
<organism evidence="1 2">
    <name type="scientific">Camellia lanceoleosa</name>
    <dbReference type="NCBI Taxonomy" id="1840588"/>
    <lineage>
        <taxon>Eukaryota</taxon>
        <taxon>Viridiplantae</taxon>
        <taxon>Streptophyta</taxon>
        <taxon>Embryophyta</taxon>
        <taxon>Tracheophyta</taxon>
        <taxon>Spermatophyta</taxon>
        <taxon>Magnoliopsida</taxon>
        <taxon>eudicotyledons</taxon>
        <taxon>Gunneridae</taxon>
        <taxon>Pentapetalae</taxon>
        <taxon>asterids</taxon>
        <taxon>Ericales</taxon>
        <taxon>Theaceae</taxon>
        <taxon>Camellia</taxon>
    </lineage>
</organism>
<accession>A0ACC0ICG9</accession>
<evidence type="ECO:0000313" key="2">
    <source>
        <dbReference type="Proteomes" id="UP001060215"/>
    </source>
</evidence>
<dbReference type="Proteomes" id="UP001060215">
    <property type="component" value="Chromosome 6"/>
</dbReference>
<comment type="caution">
    <text evidence="1">The sequence shown here is derived from an EMBL/GenBank/DDBJ whole genome shotgun (WGS) entry which is preliminary data.</text>
</comment>
<evidence type="ECO:0000313" key="1">
    <source>
        <dbReference type="EMBL" id="KAI8023612.1"/>
    </source>
</evidence>